<keyword evidence="2" id="KW-1185">Reference proteome</keyword>
<name>A0ABS9J4H6_9FLAO</name>
<gene>
    <name evidence="1" type="ORF">JM658_10905</name>
</gene>
<dbReference type="PROSITE" id="PS51257">
    <property type="entry name" value="PROKAR_LIPOPROTEIN"/>
    <property type="match status" value="1"/>
</dbReference>
<evidence type="ECO:0008006" key="3">
    <source>
        <dbReference type="Google" id="ProtNLM"/>
    </source>
</evidence>
<organism evidence="1 2">
    <name type="scientific">Joostella atrarenae</name>
    <dbReference type="NCBI Taxonomy" id="679257"/>
    <lineage>
        <taxon>Bacteria</taxon>
        <taxon>Pseudomonadati</taxon>
        <taxon>Bacteroidota</taxon>
        <taxon>Flavobacteriia</taxon>
        <taxon>Flavobacteriales</taxon>
        <taxon>Flavobacteriaceae</taxon>
        <taxon>Joostella</taxon>
    </lineage>
</organism>
<proteinExistence type="predicted"/>
<dbReference type="RefSeq" id="WP_236959300.1">
    <property type="nucleotide sequence ID" value="NZ_JAETXX010000006.1"/>
</dbReference>
<dbReference type="EMBL" id="JAETXX010000006">
    <property type="protein sequence ID" value="MCF8715337.1"/>
    <property type="molecule type" value="Genomic_DNA"/>
</dbReference>
<dbReference type="Proteomes" id="UP000829517">
    <property type="component" value="Unassembled WGS sequence"/>
</dbReference>
<evidence type="ECO:0000313" key="2">
    <source>
        <dbReference type="Proteomes" id="UP000829517"/>
    </source>
</evidence>
<accession>A0ABS9J4H6</accession>
<evidence type="ECO:0000313" key="1">
    <source>
        <dbReference type="EMBL" id="MCF8715337.1"/>
    </source>
</evidence>
<protein>
    <recommendedName>
        <fullName evidence="3">Lipoprotein</fullName>
    </recommendedName>
</protein>
<comment type="caution">
    <text evidence="1">The sequence shown here is derived from an EMBL/GenBank/DDBJ whole genome shotgun (WGS) entry which is preliminary data.</text>
</comment>
<reference evidence="1 2" key="1">
    <citation type="submission" date="2021-01" db="EMBL/GenBank/DDBJ databases">
        <title>Genome sequencing of Joostella atrarenae M1-2 (= KCTC 23194).</title>
        <authorList>
            <person name="Zakaria M.R."/>
            <person name="Lam M.Q."/>
            <person name="Chong C.S."/>
        </authorList>
    </citation>
    <scope>NUCLEOTIDE SEQUENCE [LARGE SCALE GENOMIC DNA]</scope>
    <source>
        <strain evidence="1 2">M1-2</strain>
    </source>
</reference>
<sequence length="261" mass="30965">MMKKATIIFICSIIMIGCETNSSIDYYKKYLLGSNYYRLDEYNSKLVIFESCAASVPSFKFYTDSLYQNWGQESYYLYIKKIDFKNNIMSIKASYSKKEKSFEEVIFLLDTVNKTVKYNNQIYIDSLYSNKYEYVKEPCINCWDKETCNKLALEEKERKERPLYIKNWQGVYSFNYHIIHMGEEFKGIVKFYLKETLYVLFDEDKESLEIVKATKDTLKLQNSNGDIYKINKDEQGNFSVSGNNIYMLNPPNESYLLTKEK</sequence>